<dbReference type="AlphaFoldDB" id="A0A918P0K2"/>
<name>A0A918P0K2_9ACTN</name>
<dbReference type="Proteomes" id="UP000619244">
    <property type="component" value="Unassembled WGS sequence"/>
</dbReference>
<comment type="caution">
    <text evidence="2">The sequence shown here is derived from an EMBL/GenBank/DDBJ whole genome shotgun (WGS) entry which is preliminary data.</text>
</comment>
<gene>
    <name evidence="2" type="ORF">GCM10010358_74110</name>
</gene>
<accession>A0A918P0K2</accession>
<feature type="region of interest" description="Disordered" evidence="1">
    <location>
        <begin position="104"/>
        <end position="166"/>
    </location>
</feature>
<evidence type="ECO:0000256" key="1">
    <source>
        <dbReference type="SAM" id="MobiDB-lite"/>
    </source>
</evidence>
<dbReference type="EMBL" id="BMVU01000074">
    <property type="protein sequence ID" value="GGY10755.1"/>
    <property type="molecule type" value="Genomic_DNA"/>
</dbReference>
<keyword evidence="3" id="KW-1185">Reference proteome</keyword>
<reference evidence="2" key="2">
    <citation type="submission" date="2020-09" db="EMBL/GenBank/DDBJ databases">
        <authorList>
            <person name="Sun Q."/>
            <person name="Ohkuma M."/>
        </authorList>
    </citation>
    <scope>NUCLEOTIDE SEQUENCE</scope>
    <source>
        <strain evidence="2">JCM 4790</strain>
    </source>
</reference>
<organism evidence="2 3">
    <name type="scientific">Streptomyces minutiscleroticus</name>
    <dbReference type="NCBI Taxonomy" id="68238"/>
    <lineage>
        <taxon>Bacteria</taxon>
        <taxon>Bacillati</taxon>
        <taxon>Actinomycetota</taxon>
        <taxon>Actinomycetes</taxon>
        <taxon>Kitasatosporales</taxon>
        <taxon>Streptomycetaceae</taxon>
        <taxon>Streptomyces</taxon>
    </lineage>
</organism>
<sequence>MPSAALTGVMAAVPRASAAVPGNCPWGDFRVWSVRGCPTPEEAPALATDGKWSGRVPGATFDDHTGRAGHLEYGVTADGRTYEYSGCVRGSDGQLLNSFVSVTKPSRHEGDGPRDWDPRRTFPPGRAGRTTGRTAASARSGGPVRSPAVRRLPADRPVATCHRARG</sequence>
<proteinExistence type="predicted"/>
<evidence type="ECO:0000313" key="3">
    <source>
        <dbReference type="Proteomes" id="UP000619244"/>
    </source>
</evidence>
<feature type="compositionally biased region" description="Basic and acidic residues" evidence="1">
    <location>
        <begin position="106"/>
        <end position="120"/>
    </location>
</feature>
<evidence type="ECO:0000313" key="2">
    <source>
        <dbReference type="EMBL" id="GGY10755.1"/>
    </source>
</evidence>
<protein>
    <submittedName>
        <fullName evidence="2">Uncharacterized protein</fullName>
    </submittedName>
</protein>
<feature type="compositionally biased region" description="Low complexity" evidence="1">
    <location>
        <begin position="122"/>
        <end position="143"/>
    </location>
</feature>
<reference evidence="2" key="1">
    <citation type="journal article" date="2014" name="Int. J. Syst. Evol. Microbiol.">
        <title>Complete genome sequence of Corynebacterium casei LMG S-19264T (=DSM 44701T), isolated from a smear-ripened cheese.</title>
        <authorList>
            <consortium name="US DOE Joint Genome Institute (JGI-PGF)"/>
            <person name="Walter F."/>
            <person name="Albersmeier A."/>
            <person name="Kalinowski J."/>
            <person name="Ruckert C."/>
        </authorList>
    </citation>
    <scope>NUCLEOTIDE SEQUENCE</scope>
    <source>
        <strain evidence="2">JCM 4790</strain>
    </source>
</reference>